<sequence length="602" mass="70699">MKVKYNYASPSMCTGNGNKTTLGMSTDLSREENVSFLGKLKHPLIFRDAMLMLREIVISDTSIKKKEREDFFAWLEGEIERRILVHEQYMPNVRDELTNNMDNLITEIKVKDDEIAKLYKLKNEIKKEIDKHDVWRDYNNLERHFWKFIKDRDYDLWFVLDPVITVHKDIVSFEAFSIDESTYGCLSINMDEFELLKEPELGTTNIDFSHKLAREIERFRTYNEVNLSVNPKGFSVESGIMPEHVEKKIELPDTWIKGFNQVSAAASLGGIDIELTKTDMYDICSFLRRHKEKESPRYMKWILDPGKNVKILFEPFNKILTLESVYNGEKKREEKIWGRRRWLVIEKILPLSNSFKVRLLGFGMPQFIVADMGYMNMTIGFTSWSSNDWVKGTAFNIMGGFIGEGNYSKIYELLKERRELSIDEIVNEFKDDTKSQCKAGIGRLLKKGEGYYDLVNDKVRFRRLIAESLPEEMYETTEKERNVQKHIDEGLDGFTISLNDEGEYVFKHSMKTPNPKKGKWKYYRTPDFDREYDYTDTELRIDEDGSITNVKCDCKEFKKGSRNISEPCEHILALYLISTKFLKVELEHGKVYKINDIMEKLL</sequence>
<dbReference type="Proteomes" id="UP000238081">
    <property type="component" value="Unassembled WGS sequence"/>
</dbReference>
<dbReference type="PROSITE" id="PS50966">
    <property type="entry name" value="ZF_SWIM"/>
    <property type="match status" value="1"/>
</dbReference>
<protein>
    <recommendedName>
        <fullName evidence="2">SWIM-type domain-containing protein</fullName>
    </recommendedName>
</protein>
<comment type="caution">
    <text evidence="3">The sequence shown here is derived from an EMBL/GenBank/DDBJ whole genome shotgun (WGS) entry which is preliminary data.</text>
</comment>
<evidence type="ECO:0000256" key="1">
    <source>
        <dbReference type="PROSITE-ProRule" id="PRU00325"/>
    </source>
</evidence>
<dbReference type="RefSeq" id="WP_027635128.1">
    <property type="nucleotide sequence ID" value="NZ_CAVLFH010000002.1"/>
</dbReference>
<dbReference type="EMBL" id="LRDH01000136">
    <property type="protein sequence ID" value="PPV12648.1"/>
    <property type="molecule type" value="Genomic_DNA"/>
</dbReference>
<dbReference type="AlphaFoldDB" id="A0A0A6SF66"/>
<reference evidence="3 4" key="1">
    <citation type="submission" date="2016-01" db="EMBL/GenBank/DDBJ databases">
        <title>Characterization of the Clostridium difficile lineages that are prevalent in Hong Kong and China.</title>
        <authorList>
            <person name="Kwok J.S.-L."/>
            <person name="Lam W.-Y."/>
            <person name="Ip M."/>
            <person name="Chan T.-F."/>
            <person name="Hawkey P.M."/>
            <person name="Tsui S.K.-W."/>
        </authorList>
    </citation>
    <scope>NUCLEOTIDE SEQUENCE [LARGE SCALE GENOMIC DNA]</scope>
    <source>
        <strain evidence="3 4">300064</strain>
    </source>
</reference>
<organism evidence="3 4">
    <name type="scientific">Clostridium butyricum</name>
    <dbReference type="NCBI Taxonomy" id="1492"/>
    <lineage>
        <taxon>Bacteria</taxon>
        <taxon>Bacillati</taxon>
        <taxon>Bacillota</taxon>
        <taxon>Clostridia</taxon>
        <taxon>Eubacteriales</taxon>
        <taxon>Clostridiaceae</taxon>
        <taxon>Clostridium</taxon>
    </lineage>
</organism>
<keyword evidence="1" id="KW-0862">Zinc</keyword>
<keyword evidence="1" id="KW-0479">Metal-binding</keyword>
<keyword evidence="1" id="KW-0863">Zinc-finger</keyword>
<accession>A0A0A6SF66</accession>
<name>A0A0A6SF66_CLOBU</name>
<gene>
    <name evidence="3" type="ORF">AWN73_18245</name>
</gene>
<feature type="domain" description="SWIM-type" evidence="2">
    <location>
        <begin position="537"/>
        <end position="579"/>
    </location>
</feature>
<evidence type="ECO:0000259" key="2">
    <source>
        <dbReference type="PROSITE" id="PS50966"/>
    </source>
</evidence>
<dbReference type="InterPro" id="IPR007527">
    <property type="entry name" value="Znf_SWIM"/>
</dbReference>
<dbReference type="GO" id="GO:0008270">
    <property type="term" value="F:zinc ion binding"/>
    <property type="evidence" value="ECO:0007669"/>
    <property type="project" value="UniProtKB-KW"/>
</dbReference>
<evidence type="ECO:0000313" key="3">
    <source>
        <dbReference type="EMBL" id="PPV12648.1"/>
    </source>
</evidence>
<evidence type="ECO:0000313" key="4">
    <source>
        <dbReference type="Proteomes" id="UP000238081"/>
    </source>
</evidence>
<proteinExistence type="predicted"/>